<evidence type="ECO:0000256" key="2">
    <source>
        <dbReference type="ARBA" id="ARBA00008072"/>
    </source>
</evidence>
<keyword evidence="3 9" id="KW-0479">Metal-binding</keyword>
<keyword evidence="4 9" id="KW-0862">Zinc</keyword>
<dbReference type="Gene3D" id="3.90.180.10">
    <property type="entry name" value="Medium-chain alcohol dehydrogenases, catalytic domain"/>
    <property type="match status" value="1"/>
</dbReference>
<evidence type="ECO:0000256" key="8">
    <source>
        <dbReference type="ARBA" id="ARBA00032485"/>
    </source>
</evidence>
<dbReference type="Gene3D" id="3.40.50.720">
    <property type="entry name" value="NAD(P)-binding Rossmann-like Domain"/>
    <property type="match status" value="1"/>
</dbReference>
<name>A0A8J1XU87_OWEFU</name>
<comment type="similarity">
    <text evidence="2 9">Belongs to the zinc-containing alcohol dehydrogenase family.</text>
</comment>
<protein>
    <recommendedName>
        <fullName evidence="7">Sorbitol dehydrogenase</fullName>
    </recommendedName>
    <alternativeName>
        <fullName evidence="8">Polyol dehydrogenase</fullName>
    </alternativeName>
</protein>
<comment type="caution">
    <text evidence="10">The sequence shown here is derived from an EMBL/GenBank/DDBJ whole genome shotgun (WGS) entry which is preliminary data.</text>
</comment>
<dbReference type="SUPFAM" id="SSF51735">
    <property type="entry name" value="NAD(P)-binding Rossmann-fold domains"/>
    <property type="match status" value="1"/>
</dbReference>
<dbReference type="InterPro" id="IPR036291">
    <property type="entry name" value="NAD(P)-bd_dom_sf"/>
</dbReference>
<dbReference type="AlphaFoldDB" id="A0A8J1XU87"/>
<dbReference type="InterPro" id="IPR020843">
    <property type="entry name" value="ER"/>
</dbReference>
<evidence type="ECO:0000256" key="5">
    <source>
        <dbReference type="ARBA" id="ARBA00023002"/>
    </source>
</evidence>
<dbReference type="InterPro" id="IPR013149">
    <property type="entry name" value="ADH-like_C"/>
</dbReference>
<evidence type="ECO:0000256" key="7">
    <source>
        <dbReference type="ARBA" id="ARBA00026132"/>
    </source>
</evidence>
<evidence type="ECO:0000256" key="3">
    <source>
        <dbReference type="ARBA" id="ARBA00022723"/>
    </source>
</evidence>
<organism evidence="10 11">
    <name type="scientific">Owenia fusiformis</name>
    <name type="common">Polychaete worm</name>
    <dbReference type="NCBI Taxonomy" id="6347"/>
    <lineage>
        <taxon>Eukaryota</taxon>
        <taxon>Metazoa</taxon>
        <taxon>Spiralia</taxon>
        <taxon>Lophotrochozoa</taxon>
        <taxon>Annelida</taxon>
        <taxon>Polychaeta</taxon>
        <taxon>Sedentaria</taxon>
        <taxon>Canalipalpata</taxon>
        <taxon>Sabellida</taxon>
        <taxon>Oweniida</taxon>
        <taxon>Oweniidae</taxon>
        <taxon>Owenia</taxon>
    </lineage>
</organism>
<dbReference type="InterPro" id="IPR011032">
    <property type="entry name" value="GroES-like_sf"/>
</dbReference>
<evidence type="ECO:0000256" key="6">
    <source>
        <dbReference type="ARBA" id="ARBA00023027"/>
    </source>
</evidence>
<dbReference type="SMART" id="SM00829">
    <property type="entry name" value="PKS_ER"/>
    <property type="match status" value="1"/>
</dbReference>
<reference evidence="10" key="1">
    <citation type="submission" date="2022-03" db="EMBL/GenBank/DDBJ databases">
        <authorList>
            <person name="Martin C."/>
        </authorList>
    </citation>
    <scope>NUCLEOTIDE SEQUENCE</scope>
</reference>
<evidence type="ECO:0000313" key="11">
    <source>
        <dbReference type="Proteomes" id="UP000749559"/>
    </source>
</evidence>
<dbReference type="FunFam" id="3.40.50.720:FF:000068">
    <property type="entry name" value="Sorbitol dehydrogenase"/>
    <property type="match status" value="1"/>
</dbReference>
<dbReference type="PANTHER" id="PTHR43161">
    <property type="entry name" value="SORBITOL DEHYDROGENASE"/>
    <property type="match status" value="1"/>
</dbReference>
<dbReference type="InterPro" id="IPR045306">
    <property type="entry name" value="SDH-like"/>
</dbReference>
<dbReference type="PROSITE" id="PS00059">
    <property type="entry name" value="ADH_ZINC"/>
    <property type="match status" value="1"/>
</dbReference>
<dbReference type="GO" id="GO:0008270">
    <property type="term" value="F:zinc ion binding"/>
    <property type="evidence" value="ECO:0007669"/>
    <property type="project" value="InterPro"/>
</dbReference>
<dbReference type="GO" id="GO:0003939">
    <property type="term" value="F:L-iditol 2-dehydrogenase (NAD+) activity"/>
    <property type="evidence" value="ECO:0007669"/>
    <property type="project" value="TreeGrafter"/>
</dbReference>
<dbReference type="Pfam" id="PF00107">
    <property type="entry name" value="ADH_zinc_N"/>
    <property type="match status" value="1"/>
</dbReference>
<dbReference type="CDD" id="cd05285">
    <property type="entry name" value="sorbitol_DH"/>
    <property type="match status" value="1"/>
</dbReference>
<evidence type="ECO:0000256" key="4">
    <source>
        <dbReference type="ARBA" id="ARBA00022833"/>
    </source>
</evidence>
<keyword evidence="11" id="KW-1185">Reference proteome</keyword>
<keyword evidence="5" id="KW-0560">Oxidoreductase</keyword>
<dbReference type="OrthoDB" id="1879366at2759"/>
<dbReference type="GO" id="GO:0006062">
    <property type="term" value="P:sorbitol catabolic process"/>
    <property type="evidence" value="ECO:0007669"/>
    <property type="project" value="TreeGrafter"/>
</dbReference>
<dbReference type="Proteomes" id="UP000749559">
    <property type="component" value="Unassembled WGS sequence"/>
</dbReference>
<sequence length="344" mass="36712">MQSVSAVLYAKNDLRLENRNVEQPEKDEVLVKMHSCGICGTDIAFWTLGGTGTKELEDPIILGHESSGTIEAVGPGVIDLAPGDRVAVELGLPCRKCKLCKKGSYNLCAERGYCWGGLTKLTRHPADFCHKLPDSVSFEQGAMMEPLAVTVRACKRAGVSVGDNVLITGAGSIGLITIAVAKALGASRICITDISKRRLQLAKEMGADFTVLAKVDETGQVLADKVIEAMGQQADIAIECSGVEPSYQLAVWATTSGGVVVVVALEPNMVSIPLVDAASRQVDIRGSFSYANDYPDALALLASGRVNIDPIITHRFSFDDTLKAFDCARDRNTGAVKVMIKIQE</sequence>
<comment type="cofactor">
    <cofactor evidence="1 9">
        <name>Zn(2+)</name>
        <dbReference type="ChEBI" id="CHEBI:29105"/>
    </cofactor>
</comment>
<dbReference type="InterPro" id="IPR013154">
    <property type="entry name" value="ADH-like_N"/>
</dbReference>
<evidence type="ECO:0000256" key="1">
    <source>
        <dbReference type="ARBA" id="ARBA00001947"/>
    </source>
</evidence>
<dbReference type="Pfam" id="PF08240">
    <property type="entry name" value="ADH_N"/>
    <property type="match status" value="1"/>
</dbReference>
<dbReference type="PANTHER" id="PTHR43161:SF9">
    <property type="entry name" value="SORBITOL DEHYDROGENASE"/>
    <property type="match status" value="1"/>
</dbReference>
<dbReference type="EMBL" id="CAIIXF020000006">
    <property type="protein sequence ID" value="CAH1786375.1"/>
    <property type="molecule type" value="Genomic_DNA"/>
</dbReference>
<proteinExistence type="inferred from homology"/>
<accession>A0A8J1XU87</accession>
<gene>
    <name evidence="10" type="ORF">OFUS_LOCUS12288</name>
</gene>
<evidence type="ECO:0000313" key="10">
    <source>
        <dbReference type="EMBL" id="CAH1786375.1"/>
    </source>
</evidence>
<dbReference type="SUPFAM" id="SSF50129">
    <property type="entry name" value="GroES-like"/>
    <property type="match status" value="1"/>
</dbReference>
<evidence type="ECO:0000256" key="9">
    <source>
        <dbReference type="RuleBase" id="RU361277"/>
    </source>
</evidence>
<keyword evidence="6" id="KW-0520">NAD</keyword>
<dbReference type="InterPro" id="IPR002328">
    <property type="entry name" value="ADH_Zn_CS"/>
</dbReference>